<dbReference type="GO" id="GO:0003796">
    <property type="term" value="F:lysozyme activity"/>
    <property type="evidence" value="ECO:0007669"/>
    <property type="project" value="InterPro"/>
</dbReference>
<accession>A0A345CWH7</accession>
<dbReference type="Gene3D" id="1.10.530.40">
    <property type="match status" value="1"/>
</dbReference>
<sequence>MIEPKKGILTFRAEGNNLKSSRDYSLKIHWPGNSSLCSKNNSGVTIGRGFDLGDRSKIDSLMILKRAGVDSKKAEMISEGARLKGCSAYNFVIKNRDIIGEITESQQLHLFEITYNELKKDVERINKTKSNLRDFHPTPNISPDVAWDNIPDKIKEILIDLRYRGDYTPKARDYIQRMAYEGDVEGFGKAISDRNFWIKVPKDRFKRRVDYYEGK</sequence>
<evidence type="ECO:0008006" key="5">
    <source>
        <dbReference type="Google" id="ProtNLM"/>
    </source>
</evidence>
<gene>
    <name evidence="3" type="ORF">AV903_19905</name>
</gene>
<dbReference type="GO" id="GO:0031640">
    <property type="term" value="P:killing of cells of another organism"/>
    <property type="evidence" value="ECO:0007669"/>
    <property type="project" value="UniProtKB-KW"/>
</dbReference>
<evidence type="ECO:0000313" key="4">
    <source>
        <dbReference type="Proteomes" id="UP000264980"/>
    </source>
</evidence>
<reference evidence="3 4" key="1">
    <citation type="submission" date="2016-01" db="EMBL/GenBank/DDBJ databases">
        <authorList>
            <person name="Oliw E.H."/>
        </authorList>
    </citation>
    <scope>NUCLEOTIDE SEQUENCE [LARGE SCALE GENOMIC DNA]</scope>
    <source>
        <strain evidence="3 4">MDcuke</strain>
    </source>
</reference>
<keyword evidence="2" id="KW-0081">Bacteriolytic enzyme</keyword>
<evidence type="ECO:0000313" key="3">
    <source>
        <dbReference type="EMBL" id="AXF77794.1"/>
    </source>
</evidence>
<protein>
    <recommendedName>
        <fullName evidence="5">Pesticin C-terminal domain-containing protein</fullName>
    </recommendedName>
</protein>
<evidence type="ECO:0000256" key="2">
    <source>
        <dbReference type="ARBA" id="ARBA00022638"/>
    </source>
</evidence>
<name>A0A345CWH7_9GAMM</name>
<dbReference type="InterPro" id="IPR023347">
    <property type="entry name" value="Lysozyme_dom_sf"/>
</dbReference>
<dbReference type="Proteomes" id="UP000264980">
    <property type="component" value="Chromosome"/>
</dbReference>
<dbReference type="CDD" id="cd16903">
    <property type="entry name" value="pesticin_lyz-like"/>
    <property type="match status" value="1"/>
</dbReference>
<organism evidence="3 4">
    <name type="scientific">Erwinia tracheiphila</name>
    <dbReference type="NCBI Taxonomy" id="65700"/>
    <lineage>
        <taxon>Bacteria</taxon>
        <taxon>Pseudomonadati</taxon>
        <taxon>Pseudomonadota</taxon>
        <taxon>Gammaproteobacteria</taxon>
        <taxon>Enterobacterales</taxon>
        <taxon>Erwiniaceae</taxon>
        <taxon>Erwinia</taxon>
    </lineage>
</organism>
<dbReference type="EMBL" id="CP013970">
    <property type="protein sequence ID" value="AXF77794.1"/>
    <property type="molecule type" value="Genomic_DNA"/>
</dbReference>
<dbReference type="AlphaFoldDB" id="A0A345CWH7"/>
<dbReference type="GO" id="GO:0042742">
    <property type="term" value="P:defense response to bacterium"/>
    <property type="evidence" value="ECO:0007669"/>
    <property type="project" value="UniProtKB-KW"/>
</dbReference>
<proteinExistence type="predicted"/>
<keyword evidence="1" id="KW-0929">Antimicrobial</keyword>
<evidence type="ECO:0000256" key="1">
    <source>
        <dbReference type="ARBA" id="ARBA00022529"/>
    </source>
</evidence>
<dbReference type="RefSeq" id="WP_233479537.1">
    <property type="nucleotide sequence ID" value="NZ_CP013970.1"/>
</dbReference>